<dbReference type="PANTHER" id="PTHR24198">
    <property type="entry name" value="ANKYRIN REPEAT AND PROTEIN KINASE DOMAIN-CONTAINING PROTEIN"/>
    <property type="match status" value="1"/>
</dbReference>
<dbReference type="PANTHER" id="PTHR24198:SF165">
    <property type="entry name" value="ANKYRIN REPEAT-CONTAINING PROTEIN-RELATED"/>
    <property type="match status" value="1"/>
</dbReference>
<keyword evidence="2 3" id="KW-0040">ANK repeat</keyword>
<dbReference type="SUPFAM" id="SSF53167">
    <property type="entry name" value="Purine and uridine phosphorylases"/>
    <property type="match status" value="1"/>
</dbReference>
<evidence type="ECO:0000256" key="2">
    <source>
        <dbReference type="ARBA" id="ARBA00023043"/>
    </source>
</evidence>
<feature type="repeat" description="ANK" evidence="3">
    <location>
        <begin position="1099"/>
        <end position="1132"/>
    </location>
</feature>
<dbReference type="GO" id="GO:0009116">
    <property type="term" value="P:nucleoside metabolic process"/>
    <property type="evidence" value="ECO:0007669"/>
    <property type="project" value="InterPro"/>
</dbReference>
<dbReference type="GO" id="GO:0003824">
    <property type="term" value="F:catalytic activity"/>
    <property type="evidence" value="ECO:0007669"/>
    <property type="project" value="InterPro"/>
</dbReference>
<dbReference type="InterPro" id="IPR056884">
    <property type="entry name" value="NPHP3-like_N"/>
</dbReference>
<dbReference type="Pfam" id="PF24883">
    <property type="entry name" value="NPHP3_N"/>
    <property type="match status" value="1"/>
</dbReference>
<dbReference type="Proteomes" id="UP001140511">
    <property type="component" value="Unassembled WGS sequence"/>
</dbReference>
<keyword evidence="1" id="KW-0677">Repeat</keyword>
<evidence type="ECO:0000256" key="3">
    <source>
        <dbReference type="PROSITE-ProRule" id="PRU00023"/>
    </source>
</evidence>
<evidence type="ECO:0000313" key="5">
    <source>
        <dbReference type="EMBL" id="KAJ4861517.1"/>
    </source>
</evidence>
<feature type="repeat" description="ANK" evidence="3">
    <location>
        <begin position="896"/>
        <end position="928"/>
    </location>
</feature>
<gene>
    <name evidence="5" type="ORF">T069G_02471</name>
</gene>
<feature type="repeat" description="ANK" evidence="3">
    <location>
        <begin position="1066"/>
        <end position="1098"/>
    </location>
</feature>
<evidence type="ECO:0000256" key="1">
    <source>
        <dbReference type="ARBA" id="ARBA00022737"/>
    </source>
</evidence>
<evidence type="ECO:0000313" key="6">
    <source>
        <dbReference type="Proteomes" id="UP001140511"/>
    </source>
</evidence>
<dbReference type="Gene3D" id="3.40.50.300">
    <property type="entry name" value="P-loop containing nucleotide triphosphate hydrolases"/>
    <property type="match status" value="1"/>
</dbReference>
<feature type="repeat" description="ANK" evidence="3">
    <location>
        <begin position="829"/>
        <end position="861"/>
    </location>
</feature>
<feature type="repeat" description="ANK" evidence="3">
    <location>
        <begin position="1199"/>
        <end position="1231"/>
    </location>
</feature>
<organism evidence="5 6">
    <name type="scientific">Trichoderma breve</name>
    <dbReference type="NCBI Taxonomy" id="2034170"/>
    <lineage>
        <taxon>Eukaryota</taxon>
        <taxon>Fungi</taxon>
        <taxon>Dikarya</taxon>
        <taxon>Ascomycota</taxon>
        <taxon>Pezizomycotina</taxon>
        <taxon>Sordariomycetes</taxon>
        <taxon>Hypocreomycetidae</taxon>
        <taxon>Hypocreales</taxon>
        <taxon>Hypocreaceae</taxon>
        <taxon>Trichoderma</taxon>
    </lineage>
</organism>
<dbReference type="EMBL" id="JAOPEN010000002">
    <property type="protein sequence ID" value="KAJ4861517.1"/>
    <property type="molecule type" value="Genomic_DNA"/>
</dbReference>
<dbReference type="InterPro" id="IPR036770">
    <property type="entry name" value="Ankyrin_rpt-contain_sf"/>
</dbReference>
<proteinExistence type="predicted"/>
<feature type="repeat" description="ANK" evidence="3">
    <location>
        <begin position="1033"/>
        <end position="1065"/>
    </location>
</feature>
<keyword evidence="6" id="KW-1185">Reference proteome</keyword>
<dbReference type="Pfam" id="PF12796">
    <property type="entry name" value="Ank_2"/>
    <property type="match status" value="3"/>
</dbReference>
<dbReference type="PRINTS" id="PR01415">
    <property type="entry name" value="ANKYRIN"/>
</dbReference>
<protein>
    <submittedName>
        <fullName evidence="5">Ankyrin repeats (3 copies) domain-containing protein</fullName>
    </submittedName>
</protein>
<feature type="repeat" description="ANK" evidence="3">
    <location>
        <begin position="968"/>
        <end position="997"/>
    </location>
</feature>
<dbReference type="InterPro" id="IPR027417">
    <property type="entry name" value="P-loop_NTPase"/>
</dbReference>
<dbReference type="InterPro" id="IPR035994">
    <property type="entry name" value="Nucleoside_phosphorylase_sf"/>
</dbReference>
<dbReference type="Pfam" id="PF00023">
    <property type="entry name" value="Ank"/>
    <property type="match status" value="2"/>
</dbReference>
<dbReference type="Gene3D" id="3.40.50.1580">
    <property type="entry name" value="Nucleoside phosphorylase domain"/>
    <property type="match status" value="1"/>
</dbReference>
<accession>A0A9W9E9C3</accession>
<dbReference type="PROSITE" id="PS50088">
    <property type="entry name" value="ANK_REPEAT"/>
    <property type="match status" value="12"/>
</dbReference>
<feature type="repeat" description="ANK" evidence="3">
    <location>
        <begin position="1004"/>
        <end position="1032"/>
    </location>
</feature>
<dbReference type="RefSeq" id="XP_056030573.1">
    <property type="nucleotide sequence ID" value="XM_056169681.1"/>
</dbReference>
<comment type="caution">
    <text evidence="5">The sequence shown here is derived from an EMBL/GenBank/DDBJ whole genome shotgun (WGS) entry which is preliminary data.</text>
</comment>
<reference evidence="5" key="1">
    <citation type="submission" date="2022-09" db="EMBL/GenBank/DDBJ databases">
        <title>Chromosome-level assembly of Trichoderma breve T069, a fungus used in development of biopesticide product.</title>
        <authorList>
            <person name="Lin R."/>
            <person name="Liu T."/>
        </authorList>
    </citation>
    <scope>NUCLEOTIDE SEQUENCE</scope>
    <source>
        <strain evidence="5">T069</strain>
    </source>
</reference>
<dbReference type="SUPFAM" id="SSF48403">
    <property type="entry name" value="Ankyrin repeat"/>
    <property type="match status" value="2"/>
</dbReference>
<dbReference type="GeneID" id="80864369"/>
<dbReference type="PROSITE" id="PS50297">
    <property type="entry name" value="ANK_REP_REGION"/>
    <property type="match status" value="9"/>
</dbReference>
<name>A0A9W9E9C3_9HYPO</name>
<dbReference type="InterPro" id="IPR002110">
    <property type="entry name" value="Ankyrin_rpt"/>
</dbReference>
<feature type="repeat" description="ANK" evidence="3">
    <location>
        <begin position="1232"/>
        <end position="1264"/>
    </location>
</feature>
<dbReference type="SUPFAM" id="SSF52540">
    <property type="entry name" value="P-loop containing nucleoside triphosphate hydrolases"/>
    <property type="match status" value="1"/>
</dbReference>
<feature type="domain" description="Nephrocystin 3-like N-terminal" evidence="4">
    <location>
        <begin position="363"/>
        <end position="527"/>
    </location>
</feature>
<dbReference type="Gene3D" id="1.25.40.20">
    <property type="entry name" value="Ankyrin repeat-containing domain"/>
    <property type="match status" value="5"/>
</dbReference>
<feature type="repeat" description="ANK" evidence="3">
    <location>
        <begin position="1166"/>
        <end position="1198"/>
    </location>
</feature>
<evidence type="ECO:0000259" key="4">
    <source>
        <dbReference type="Pfam" id="PF24883"/>
    </source>
</evidence>
<dbReference type="SMART" id="SM00248">
    <property type="entry name" value="ANK"/>
    <property type="match status" value="12"/>
</dbReference>
<feature type="repeat" description="ANK" evidence="3">
    <location>
        <begin position="1133"/>
        <end position="1165"/>
    </location>
</feature>
<sequence>MSPNTRSHADYNVGWVCALPQEQTAAMAMLDERHESLSKPPTDTNAYTLGSIAATVATQMVQTFPSIKIGLLVGIGGGIPPKVRLGDVVVSTPDGQFPGVVQWDLGKSTEGGKFTRTGSLNNPPSSLLSALGKLESKHELEGSKIPDFLDQFGEKYPLAAKTYLFSTSLKDVLFKSVYLHVRESCDSCDPSQIMQRKGRPMRIHYGLIASSNTTIEDAELRDRLHKELGKKLFCVETEAAGLMNSFPCIVIRGICDYVDSHKNKTWQKYAAVVAAAFAKELLGCVQSSDVEGERPIIDILNEVKDELYQISRHVKAGFGETKKGLDSLIGDQKLQKENEALAWLSSIDSTSMHHDYIKKCEPGTGQDLLNSEELQQWKNISRTTLFCPGIPGAGKTFQTAILIDYLSREFRHDDTIGLAFFYYRFDRQDAQKPEQLIANLIKQLGQDHQASRERIQSFYEDHKKKGSQPLIEELVHLLQVITSLLSRAYVIIDALDECGDNDYSRTRLLDSLFAAQKKGLNICATSRKVHAIEQRFEGAIKWQVIPSENDIFSFLDRRMAQLPDFVQSNVPLQEEIKECIESAIEGMFLLAQMYIDSLVGKRSIASVRRALEGLKTYPKERIDRVDVLSKAYHKAMERIQQQKGDLPTDAMTILAWVVKSKKPLPLGILRLILAIDTRKCMIDEDNFPTASHITQACAPLVVIESETQEARLAHYTIQEYFERSNNNWMEKSQQLIANTCMSYLSFSTIRSVFKNENDDEGNFHNYATEFWAYHTEAALLIQGLEIQRVESFLHIRMNSDLWHDSLMQIDLARTNLSTHETDDLLQISEQVVELHVAACLGLSGIVAELINKGCDPDVRDKRNRSPLWWAAYNGHAGIVELLLRQKVNIEVKDTFFYTTPLKLAAKRGASSIVRLLLDKDADLEPGNRNQAGSPVIVSKEVRSALISVDEMFQPHSTDTFEENWWCLSPLALAAKGGHEEVSALLLTGGAKTEIKSDYGPEIPPLHVAVEADRESIVKLLLTHGADVEMRDGEGSTALHIASISSQMSIIELLLSNGADIKSQDKAGFTALHLAALNDRANIVQLFLSNGADVRAQAKRGVTALHDTAMSDGKLSTVNALLANGASIDTQDKSGCTSLRIAAESSSANVIEPFLAHGAAVDIQDNSGSTALSIAVGDESLDIVEVLLAHGADVNVRDKEGRTALHIAAYGNFDDIAERLLAHGAGVDIRNGDGQTALHIAVSYYDSSVVEILLAYGADVNIPDNDGRTALHIAASVTYCGKIWLYEFSRHAA</sequence>
<feature type="repeat" description="ANK" evidence="3">
    <location>
        <begin position="862"/>
        <end position="894"/>
    </location>
</feature>